<reference evidence="1" key="1">
    <citation type="submission" date="2020-11" db="EMBL/GenBank/DDBJ databases">
        <authorList>
            <person name="Tran Van P."/>
        </authorList>
    </citation>
    <scope>NUCLEOTIDE SEQUENCE</scope>
</reference>
<dbReference type="EMBL" id="CAJPIZ010017671">
    <property type="protein sequence ID" value="CAG2116213.1"/>
    <property type="molecule type" value="Genomic_DNA"/>
</dbReference>
<name>A0A7R9L6C3_9ACAR</name>
<dbReference type="PANTHER" id="PTHR43975">
    <property type="entry name" value="ZGC:101858"/>
    <property type="match status" value="1"/>
</dbReference>
<protein>
    <submittedName>
        <fullName evidence="1">Uncharacterized protein</fullName>
    </submittedName>
</protein>
<dbReference type="Proteomes" id="UP000759131">
    <property type="component" value="Unassembled WGS sequence"/>
</dbReference>
<dbReference type="Pfam" id="PF13561">
    <property type="entry name" value="adh_short_C2"/>
    <property type="match status" value="2"/>
</dbReference>
<dbReference type="EMBL" id="OC872246">
    <property type="protein sequence ID" value="CAD7635783.1"/>
    <property type="molecule type" value="Genomic_DNA"/>
</dbReference>
<evidence type="ECO:0000313" key="1">
    <source>
        <dbReference type="EMBL" id="CAD7635783.1"/>
    </source>
</evidence>
<accession>A0A7R9L6C3</accession>
<dbReference type="InterPro" id="IPR036291">
    <property type="entry name" value="NAD(P)-bd_dom_sf"/>
</dbReference>
<proteinExistence type="predicted"/>
<gene>
    <name evidence="1" type="ORF">OSB1V03_LOCUS16174</name>
</gene>
<dbReference type="FunFam" id="3.40.50.720:FF:000084">
    <property type="entry name" value="Short-chain dehydrogenase reductase"/>
    <property type="match status" value="1"/>
</dbReference>
<evidence type="ECO:0000313" key="2">
    <source>
        <dbReference type="Proteomes" id="UP000759131"/>
    </source>
</evidence>
<organism evidence="1">
    <name type="scientific">Medioppia subpectinata</name>
    <dbReference type="NCBI Taxonomy" id="1979941"/>
    <lineage>
        <taxon>Eukaryota</taxon>
        <taxon>Metazoa</taxon>
        <taxon>Ecdysozoa</taxon>
        <taxon>Arthropoda</taxon>
        <taxon>Chelicerata</taxon>
        <taxon>Arachnida</taxon>
        <taxon>Acari</taxon>
        <taxon>Acariformes</taxon>
        <taxon>Sarcoptiformes</taxon>
        <taxon>Oribatida</taxon>
        <taxon>Brachypylina</taxon>
        <taxon>Oppioidea</taxon>
        <taxon>Oppiidae</taxon>
        <taxon>Medioppia</taxon>
    </lineage>
</organism>
<sequence>MLTRVLALELGPKGIRVNTLNPGATDVTKSGANDVPGSTPLRRFGQPLDIAKGVVFLASSDANFITGANLVVDGGLVYNIGALFVKANQNDFPIHDYKDVMHSRNMTGKVVVVTGSCQGIGQSVVKLFSILGAHVVITGRNETVVKEVAKEVQQLSPYKLKPLNVTMDFTKSADLKELIAKTAKHFGKIDVLVNAVDISPDADIWRPNLLTVWDQVFNVNLRAVVELIHHAVPHLAKTKGTVINISTIGAIAPLGPYLAYGSAEAALDMLGRVLALELGPKGVRVNTINPGLIVTECEDCVEPTAGEMDYLEKITPLRRLGEPLDVAKGVAFLASTDAQFITGTNLVIDGGLVYNYAAILQPH</sequence>
<dbReference type="PRINTS" id="PR00080">
    <property type="entry name" value="SDRFAMILY"/>
</dbReference>
<keyword evidence="2" id="KW-1185">Reference proteome</keyword>
<dbReference type="PANTHER" id="PTHR43975:SF2">
    <property type="entry name" value="EG:BACR7A4.14 PROTEIN-RELATED"/>
    <property type="match status" value="1"/>
</dbReference>
<dbReference type="InterPro" id="IPR002347">
    <property type="entry name" value="SDR_fam"/>
</dbReference>
<dbReference type="Gene3D" id="3.40.50.720">
    <property type="entry name" value="NAD(P)-binding Rossmann-like Domain"/>
    <property type="match status" value="2"/>
</dbReference>
<dbReference type="AlphaFoldDB" id="A0A7R9L6C3"/>
<dbReference type="PRINTS" id="PR00081">
    <property type="entry name" value="GDHRDH"/>
</dbReference>
<dbReference type="SUPFAM" id="SSF51735">
    <property type="entry name" value="NAD(P)-binding Rossmann-fold domains"/>
    <property type="match status" value="2"/>
</dbReference>
<dbReference type="OrthoDB" id="294295at2759"/>